<dbReference type="InterPro" id="IPR041698">
    <property type="entry name" value="Methyltransf_25"/>
</dbReference>
<name>S3UWP0_9LEPT</name>
<dbReference type="STRING" id="1193011.LEP1GSC058_1823"/>
<dbReference type="Proteomes" id="UP000014540">
    <property type="component" value="Unassembled WGS sequence"/>
</dbReference>
<dbReference type="GO" id="GO:0008168">
    <property type="term" value="F:methyltransferase activity"/>
    <property type="evidence" value="ECO:0007669"/>
    <property type="project" value="UniProtKB-KW"/>
</dbReference>
<dbReference type="PANTHER" id="PTHR43861">
    <property type="entry name" value="TRANS-ACONITATE 2-METHYLTRANSFERASE-RELATED"/>
    <property type="match status" value="1"/>
</dbReference>
<keyword evidence="4" id="KW-1185">Reference proteome</keyword>
<reference evidence="3" key="1">
    <citation type="submission" date="2013-04" db="EMBL/GenBank/DDBJ databases">
        <authorList>
            <person name="Harkins D.M."/>
            <person name="Durkin A.S."/>
            <person name="Selengut J.D."/>
            <person name="Sanka R."/>
            <person name="DePew J."/>
            <person name="Purushe J."/>
            <person name="Ahmed A."/>
            <person name="van der Linden H."/>
            <person name="Goris M.G.A."/>
            <person name="Hartskeerl R.A."/>
            <person name="Vinetz J.M."/>
            <person name="Sutton G.G."/>
            <person name="Nelson W.C."/>
            <person name="Fouts D.E."/>
        </authorList>
    </citation>
    <scope>NUCLEOTIDE SEQUENCE [LARGE SCALE GENOMIC DNA]</scope>
    <source>
        <strain evidence="3">BUT 6</strain>
    </source>
</reference>
<dbReference type="CDD" id="cd02440">
    <property type="entry name" value="AdoMet_MTases"/>
    <property type="match status" value="1"/>
</dbReference>
<gene>
    <name evidence="3" type="ORF">LEP1GSC058_1823</name>
</gene>
<protein>
    <submittedName>
        <fullName evidence="3">Methyltransferase domain protein</fullName>
    </submittedName>
</protein>
<dbReference type="Gene3D" id="2.20.130.10">
    <property type="entry name" value="CAC2371-like domains"/>
    <property type="match status" value="1"/>
</dbReference>
<evidence type="ECO:0000313" key="3">
    <source>
        <dbReference type="EMBL" id="EPG74806.1"/>
    </source>
</evidence>
<dbReference type="Gene3D" id="3.40.50.150">
    <property type="entry name" value="Vaccinia Virus protein VP39"/>
    <property type="match status" value="1"/>
</dbReference>
<sequence>MPDSVPLLYVTGRLPSSSNDFSMKLYTELAEYYFDIEKNTRKFDLETQFLDRLFRKHRIRNILDLGCGTGEHVTHFQGLGYKPKGVDSSTRMIEVAKKRYSHCRFEVGNIQTYKAAEQLDGIISLFGSFNYLLSNEEVEASLKQLEQNLKPAGIAVLEVWNAEPLRKIKRKAIAPVSQTKARNTIIQRNRGFRLVRADQATVVEVNYIYNLNSKEIKDKHLMRAYFLTEFQRMVSKHRMEILNVYSNYSEVKFRSNASRMILVLKKKSV</sequence>
<organism evidence="3 4">
    <name type="scientific">Leptospira fainei serovar Hurstbridge str. BUT 6</name>
    <dbReference type="NCBI Taxonomy" id="1193011"/>
    <lineage>
        <taxon>Bacteria</taxon>
        <taxon>Pseudomonadati</taxon>
        <taxon>Spirochaetota</taxon>
        <taxon>Spirochaetia</taxon>
        <taxon>Leptospirales</taxon>
        <taxon>Leptospiraceae</taxon>
        <taxon>Leptospira</taxon>
    </lineage>
</organism>
<dbReference type="AlphaFoldDB" id="S3UWP0"/>
<keyword evidence="1" id="KW-0808">Transferase</keyword>
<accession>S3UWP0</accession>
<evidence type="ECO:0000259" key="2">
    <source>
        <dbReference type="Pfam" id="PF13649"/>
    </source>
</evidence>
<dbReference type="GO" id="GO:0032259">
    <property type="term" value="P:methylation"/>
    <property type="evidence" value="ECO:0007669"/>
    <property type="project" value="UniProtKB-KW"/>
</dbReference>
<feature type="domain" description="Methyltransferase" evidence="2">
    <location>
        <begin position="62"/>
        <end position="153"/>
    </location>
</feature>
<dbReference type="EMBL" id="AKWZ02000007">
    <property type="protein sequence ID" value="EPG74806.1"/>
    <property type="molecule type" value="Genomic_DNA"/>
</dbReference>
<dbReference type="SUPFAM" id="SSF53335">
    <property type="entry name" value="S-adenosyl-L-methionine-dependent methyltransferases"/>
    <property type="match status" value="1"/>
</dbReference>
<dbReference type="Pfam" id="PF13649">
    <property type="entry name" value="Methyltransf_25"/>
    <property type="match status" value="1"/>
</dbReference>
<proteinExistence type="predicted"/>
<keyword evidence="3" id="KW-0489">Methyltransferase</keyword>
<evidence type="ECO:0000256" key="1">
    <source>
        <dbReference type="ARBA" id="ARBA00022679"/>
    </source>
</evidence>
<dbReference type="InterPro" id="IPR029063">
    <property type="entry name" value="SAM-dependent_MTases_sf"/>
</dbReference>
<comment type="caution">
    <text evidence="3">The sequence shown here is derived from an EMBL/GenBank/DDBJ whole genome shotgun (WGS) entry which is preliminary data.</text>
</comment>
<evidence type="ECO:0000313" key="4">
    <source>
        <dbReference type="Proteomes" id="UP000014540"/>
    </source>
</evidence>